<organism evidence="1 3">
    <name type="scientific">Enterococcus haemoperoxidus ATCC BAA-382</name>
    <dbReference type="NCBI Taxonomy" id="1158608"/>
    <lineage>
        <taxon>Bacteria</taxon>
        <taxon>Bacillati</taxon>
        <taxon>Bacillota</taxon>
        <taxon>Bacilli</taxon>
        <taxon>Lactobacillales</taxon>
        <taxon>Enterococcaceae</taxon>
        <taxon>Enterococcus</taxon>
    </lineage>
</organism>
<evidence type="ECO:0000313" key="4">
    <source>
        <dbReference type="Proteomes" id="UP000014197"/>
    </source>
</evidence>
<accession>R2SPN5</accession>
<gene>
    <name evidence="2" type="ORF">I583_02638</name>
    <name evidence="1" type="ORF">UAW_01672</name>
</gene>
<proteinExistence type="predicted"/>
<protein>
    <submittedName>
        <fullName evidence="1">Uncharacterized protein</fullName>
    </submittedName>
</protein>
<reference evidence="2 4" key="2">
    <citation type="submission" date="2013-03" db="EMBL/GenBank/DDBJ databases">
        <title>The Genome Sequence of Enterococcus haemoperoxidus BAA-382 (PacBio/Illumina hybrid assembly).</title>
        <authorList>
            <consortium name="The Broad Institute Genomics Platform"/>
            <consortium name="The Broad Institute Genome Sequencing Center for Infectious Disease"/>
            <person name="Earl A."/>
            <person name="Russ C."/>
            <person name="Gilmore M."/>
            <person name="Surin D."/>
            <person name="Walker B."/>
            <person name="Young S."/>
            <person name="Zeng Q."/>
            <person name="Gargeya S."/>
            <person name="Fitzgerald M."/>
            <person name="Haas B."/>
            <person name="Abouelleil A."/>
            <person name="Allen A.W."/>
            <person name="Alvarado L."/>
            <person name="Arachchi H.M."/>
            <person name="Berlin A.M."/>
            <person name="Chapman S.B."/>
            <person name="Gainer-Dewar J."/>
            <person name="Goldberg J."/>
            <person name="Griggs A."/>
            <person name="Gujja S."/>
            <person name="Hansen M."/>
            <person name="Howarth C."/>
            <person name="Imamovic A."/>
            <person name="Ireland A."/>
            <person name="Larimer J."/>
            <person name="McCowan C."/>
            <person name="Murphy C."/>
            <person name="Pearson M."/>
            <person name="Poon T.W."/>
            <person name="Priest M."/>
            <person name="Roberts A."/>
            <person name="Saif S."/>
            <person name="Shea T."/>
            <person name="Sisk P."/>
            <person name="Sykes S."/>
            <person name="Wortman J."/>
            <person name="Nusbaum C."/>
            <person name="Birren B."/>
        </authorList>
    </citation>
    <scope>NUCLEOTIDE SEQUENCE [LARGE SCALE GENOMIC DNA]</scope>
    <source>
        <strain evidence="2 4">ATCC BAA-382</strain>
    </source>
</reference>
<comment type="caution">
    <text evidence="1">The sequence shown here is derived from an EMBL/GenBank/DDBJ whole genome shotgun (WGS) entry which is preliminary data.</text>
</comment>
<evidence type="ECO:0000313" key="1">
    <source>
        <dbReference type="EMBL" id="EOH97190.1"/>
    </source>
</evidence>
<keyword evidence="4" id="KW-1185">Reference proteome</keyword>
<dbReference type="EMBL" id="ASVY01000003">
    <property type="protein sequence ID" value="EOT60003.1"/>
    <property type="molecule type" value="Genomic_DNA"/>
</dbReference>
<dbReference type="STRING" id="155618.RV06_GL000300"/>
<dbReference type="Proteomes" id="UP000013858">
    <property type="component" value="Unassembled WGS sequence"/>
</dbReference>
<name>R2SPN5_9ENTE</name>
<sequence>MYFEFKDFYDENSDVGISIDVYSFLLTGAEVKTV</sequence>
<dbReference type="PATRIC" id="fig|1158608.3.peg.1652"/>
<evidence type="ECO:0000313" key="2">
    <source>
        <dbReference type="EMBL" id="EOT60003.1"/>
    </source>
</evidence>
<dbReference type="EMBL" id="AJAR01000014">
    <property type="protein sequence ID" value="EOH97190.1"/>
    <property type="molecule type" value="Genomic_DNA"/>
</dbReference>
<reference evidence="1 3" key="1">
    <citation type="submission" date="2013-02" db="EMBL/GenBank/DDBJ databases">
        <title>The Genome Sequence of Enterococcus haemoperoxidus BAA-382.</title>
        <authorList>
            <consortium name="The Broad Institute Genome Sequencing Platform"/>
            <consortium name="The Broad Institute Genome Sequencing Center for Infectious Disease"/>
            <person name="Earl A.M."/>
            <person name="Gilmore M.S."/>
            <person name="Lebreton F."/>
            <person name="Walker B."/>
            <person name="Young S.K."/>
            <person name="Zeng Q."/>
            <person name="Gargeya S."/>
            <person name="Fitzgerald M."/>
            <person name="Haas B."/>
            <person name="Abouelleil A."/>
            <person name="Alvarado L."/>
            <person name="Arachchi H.M."/>
            <person name="Berlin A.M."/>
            <person name="Chapman S.B."/>
            <person name="Dewar J."/>
            <person name="Goldberg J."/>
            <person name="Griggs A."/>
            <person name="Gujja S."/>
            <person name="Hansen M."/>
            <person name="Howarth C."/>
            <person name="Imamovic A."/>
            <person name="Larimer J."/>
            <person name="McCowan C."/>
            <person name="Murphy C."/>
            <person name="Neiman D."/>
            <person name="Pearson M."/>
            <person name="Priest M."/>
            <person name="Roberts A."/>
            <person name="Saif S."/>
            <person name="Shea T."/>
            <person name="Sisk P."/>
            <person name="Sykes S."/>
            <person name="Wortman J."/>
            <person name="Nusbaum C."/>
            <person name="Birren B."/>
        </authorList>
    </citation>
    <scope>NUCLEOTIDE SEQUENCE [LARGE SCALE GENOMIC DNA]</scope>
    <source>
        <strain evidence="1 3">ATCC BAA-382</strain>
    </source>
</reference>
<dbReference type="AlphaFoldDB" id="R2SPN5"/>
<dbReference type="Proteomes" id="UP000014197">
    <property type="component" value="Unassembled WGS sequence"/>
</dbReference>
<evidence type="ECO:0000313" key="3">
    <source>
        <dbReference type="Proteomes" id="UP000013858"/>
    </source>
</evidence>